<reference evidence="1 2" key="1">
    <citation type="submission" date="2019-08" db="EMBL/GenBank/DDBJ databases">
        <title>In-depth cultivation of the pig gut microbiome towards novel bacterial diversity and tailored functional studies.</title>
        <authorList>
            <person name="Wylensek D."/>
            <person name="Hitch T.C.A."/>
            <person name="Clavel T."/>
        </authorList>
    </citation>
    <scope>NUCLEOTIDE SEQUENCE [LARGE SCALE GENOMIC DNA]</scope>
    <source>
        <strain evidence="1 2">WB03_NA08</strain>
    </source>
</reference>
<dbReference type="EMBL" id="VULO01000008">
    <property type="protein sequence ID" value="MSS84574.1"/>
    <property type="molecule type" value="Genomic_DNA"/>
</dbReference>
<organism evidence="1 2">
    <name type="scientific">Scrofimicrobium canadense</name>
    <dbReference type="NCBI Taxonomy" id="2652290"/>
    <lineage>
        <taxon>Bacteria</taxon>
        <taxon>Bacillati</taxon>
        <taxon>Actinomycetota</taxon>
        <taxon>Actinomycetes</taxon>
        <taxon>Actinomycetales</taxon>
        <taxon>Actinomycetaceae</taxon>
        <taxon>Scrofimicrobium</taxon>
    </lineage>
</organism>
<keyword evidence="2" id="KW-1185">Reference proteome</keyword>
<dbReference type="AlphaFoldDB" id="A0A6N7VS20"/>
<evidence type="ECO:0000313" key="2">
    <source>
        <dbReference type="Proteomes" id="UP000470875"/>
    </source>
</evidence>
<dbReference type="Proteomes" id="UP000470875">
    <property type="component" value="Unassembled WGS sequence"/>
</dbReference>
<gene>
    <name evidence="1" type="ORF">FYJ24_07320</name>
</gene>
<accession>A0A6N7VS20</accession>
<comment type="caution">
    <text evidence="1">The sequence shown here is derived from an EMBL/GenBank/DDBJ whole genome shotgun (WGS) entry which is preliminary data.</text>
</comment>
<proteinExistence type="predicted"/>
<evidence type="ECO:0000313" key="1">
    <source>
        <dbReference type="EMBL" id="MSS84574.1"/>
    </source>
</evidence>
<dbReference type="RefSeq" id="WP_154545071.1">
    <property type="nucleotide sequence ID" value="NZ_VULO01000008.1"/>
</dbReference>
<sequence>MTSKMACRARHSPRRQIEKDFEPLVDGRVKKIDWMFYRSPVTGKVGPTGPLREYLDRRGIGVIEVSGAGVL</sequence>
<protein>
    <submittedName>
        <fullName evidence="1">Uncharacterized protein</fullName>
    </submittedName>
</protein>
<name>A0A6N7VS20_9ACTO</name>